<dbReference type="Proteomes" id="UP000279259">
    <property type="component" value="Unassembled WGS sequence"/>
</dbReference>
<evidence type="ECO:0000313" key="4">
    <source>
        <dbReference type="Proteomes" id="UP000279259"/>
    </source>
</evidence>
<gene>
    <name evidence="3" type="ORF">EHS25_009172</name>
</gene>
<dbReference type="AlphaFoldDB" id="A0A427YL15"/>
<sequence length="344" mass="37151">MSSAPSNPNAMDEAMEGHAETLLSGNPGFWLGPQLVGAFVDALLCGIMIMQFVQWVSFSQADRLYTKVAVYGSFTAGIAGTIYSMWCAIHVYVYGFGVGVNFLSSSYISNLLIPDSITALLVQTFFAERAYRLIGNSKVFLGIAGALILFSFGSSIALLVEMKLLTSITQMPSLRTVGYTWVSAQLAADLAMTGTIMISLETQLPPTILAFGLMITHVLYSSSTLSTGFIMVISKAYICGLLGALLSRYHLRRDGYSNGSKNTFKGARSGGPTQDTIHVATETYVSTGRPVRPVTTNRASSYGDNQQQHTEGHGKNAYERSEMKRSSAAKSDYGDYESTKVLTA</sequence>
<evidence type="ECO:0000256" key="1">
    <source>
        <dbReference type="SAM" id="MobiDB-lite"/>
    </source>
</evidence>
<keyword evidence="2" id="KW-0472">Membrane</keyword>
<proteinExistence type="predicted"/>
<name>A0A427YL15_9TREE</name>
<dbReference type="PANTHER" id="PTHR40465:SF1">
    <property type="entry name" value="DUF6534 DOMAIN-CONTAINING PROTEIN"/>
    <property type="match status" value="1"/>
</dbReference>
<dbReference type="OrthoDB" id="2562493at2759"/>
<evidence type="ECO:0000313" key="3">
    <source>
        <dbReference type="EMBL" id="RSH91802.1"/>
    </source>
</evidence>
<evidence type="ECO:0000256" key="2">
    <source>
        <dbReference type="SAM" id="Phobius"/>
    </source>
</evidence>
<organism evidence="3 4">
    <name type="scientific">Saitozyma podzolica</name>
    <dbReference type="NCBI Taxonomy" id="1890683"/>
    <lineage>
        <taxon>Eukaryota</taxon>
        <taxon>Fungi</taxon>
        <taxon>Dikarya</taxon>
        <taxon>Basidiomycota</taxon>
        <taxon>Agaricomycotina</taxon>
        <taxon>Tremellomycetes</taxon>
        <taxon>Tremellales</taxon>
        <taxon>Trimorphomycetaceae</taxon>
        <taxon>Saitozyma</taxon>
    </lineage>
</organism>
<feature type="transmembrane region" description="Helical" evidence="2">
    <location>
        <begin position="68"/>
        <end position="95"/>
    </location>
</feature>
<comment type="caution">
    <text evidence="3">The sequence shown here is derived from an EMBL/GenBank/DDBJ whole genome shotgun (WGS) entry which is preliminary data.</text>
</comment>
<keyword evidence="4" id="KW-1185">Reference proteome</keyword>
<keyword evidence="2" id="KW-0812">Transmembrane</keyword>
<dbReference type="EMBL" id="RSCD01000007">
    <property type="protein sequence ID" value="RSH91802.1"/>
    <property type="molecule type" value="Genomic_DNA"/>
</dbReference>
<reference evidence="3 4" key="1">
    <citation type="submission" date="2018-11" db="EMBL/GenBank/DDBJ databases">
        <title>Genome sequence of Saitozyma podzolica DSM 27192.</title>
        <authorList>
            <person name="Aliyu H."/>
            <person name="Gorte O."/>
            <person name="Ochsenreither K."/>
        </authorList>
    </citation>
    <scope>NUCLEOTIDE SEQUENCE [LARGE SCALE GENOMIC DNA]</scope>
    <source>
        <strain evidence="3 4">DSM 27192</strain>
    </source>
</reference>
<feature type="compositionally biased region" description="Polar residues" evidence="1">
    <location>
        <begin position="294"/>
        <end position="309"/>
    </location>
</feature>
<protein>
    <submittedName>
        <fullName evidence="3">Uncharacterized protein</fullName>
    </submittedName>
</protein>
<feature type="transmembrane region" description="Helical" evidence="2">
    <location>
        <begin position="35"/>
        <end position="56"/>
    </location>
</feature>
<feature type="transmembrane region" description="Helical" evidence="2">
    <location>
        <begin position="107"/>
        <end position="127"/>
    </location>
</feature>
<feature type="transmembrane region" description="Helical" evidence="2">
    <location>
        <begin position="139"/>
        <end position="160"/>
    </location>
</feature>
<accession>A0A427YL15</accession>
<dbReference type="STRING" id="1890683.A0A427YL15"/>
<feature type="region of interest" description="Disordered" evidence="1">
    <location>
        <begin position="284"/>
        <end position="344"/>
    </location>
</feature>
<dbReference type="PANTHER" id="PTHR40465">
    <property type="entry name" value="CHROMOSOME 1, WHOLE GENOME SHOTGUN SEQUENCE"/>
    <property type="match status" value="1"/>
</dbReference>
<feature type="compositionally biased region" description="Basic and acidic residues" evidence="1">
    <location>
        <begin position="310"/>
        <end position="325"/>
    </location>
</feature>
<keyword evidence="2" id="KW-1133">Transmembrane helix</keyword>
<feature type="transmembrane region" description="Helical" evidence="2">
    <location>
        <begin position="229"/>
        <end position="251"/>
    </location>
</feature>